<keyword evidence="2" id="KW-1185">Reference proteome</keyword>
<dbReference type="AlphaFoldDB" id="A0A9J6MU89"/>
<organism evidence="1 2">
    <name type="scientific">Neobacillus citreus</name>
    <dbReference type="NCBI Taxonomy" id="2833578"/>
    <lineage>
        <taxon>Bacteria</taxon>
        <taxon>Bacillati</taxon>
        <taxon>Bacillota</taxon>
        <taxon>Bacilli</taxon>
        <taxon>Bacillales</taxon>
        <taxon>Bacillaceae</taxon>
        <taxon>Neobacillus</taxon>
    </lineage>
</organism>
<dbReference type="EMBL" id="JAGYPE020000051">
    <property type="protein sequence ID" value="MCH6268217.1"/>
    <property type="molecule type" value="Genomic_DNA"/>
</dbReference>
<comment type="caution">
    <text evidence="1">The sequence shown here is derived from an EMBL/GenBank/DDBJ whole genome shotgun (WGS) entry which is preliminary data.</text>
</comment>
<accession>A0A9J6MU89</accession>
<reference evidence="1 2" key="1">
    <citation type="submission" date="2022-03" db="EMBL/GenBank/DDBJ databases">
        <title>Novel Bacillus species.</title>
        <authorList>
            <person name="Liu G."/>
        </authorList>
    </citation>
    <scope>NUCLEOTIDE SEQUENCE [LARGE SCALE GENOMIC DNA]</scope>
    <source>
        <strain evidence="1 2">FJAT-50051</strain>
    </source>
</reference>
<proteinExistence type="predicted"/>
<sequence>MHQFSEAQEPSPCAISSKNQRTKCNRFHYNRDRKRKGDAAMELLMELLVNNPSEEPCEENSPAIDEENYDVSDYDYNKRIWF</sequence>
<gene>
    <name evidence="1" type="ORF">KHB02_022050</name>
</gene>
<dbReference type="Proteomes" id="UP000677265">
    <property type="component" value="Unassembled WGS sequence"/>
</dbReference>
<evidence type="ECO:0000313" key="1">
    <source>
        <dbReference type="EMBL" id="MCH6268217.1"/>
    </source>
</evidence>
<name>A0A9J6MU89_9BACI</name>
<protein>
    <submittedName>
        <fullName evidence="1">Uncharacterized protein</fullName>
    </submittedName>
</protein>
<evidence type="ECO:0000313" key="2">
    <source>
        <dbReference type="Proteomes" id="UP000677265"/>
    </source>
</evidence>